<dbReference type="PANTHER" id="PTHR24064">
    <property type="entry name" value="SOLUTE CARRIER FAMILY 22 MEMBER"/>
    <property type="match status" value="1"/>
</dbReference>
<dbReference type="Gene3D" id="1.20.1250.20">
    <property type="entry name" value="MFS general substrate transporter like domains"/>
    <property type="match status" value="1"/>
</dbReference>
<keyword evidence="7" id="KW-1185">Reference proteome</keyword>
<dbReference type="GO" id="GO:0016020">
    <property type="term" value="C:membrane"/>
    <property type="evidence" value="ECO:0007669"/>
    <property type="project" value="UniProtKB-SubCell"/>
</dbReference>
<dbReference type="EMBL" id="BFAA01002959">
    <property type="protein sequence ID" value="GCB66698.1"/>
    <property type="molecule type" value="Genomic_DNA"/>
</dbReference>
<feature type="transmembrane region" description="Helical" evidence="5">
    <location>
        <begin position="83"/>
        <end position="106"/>
    </location>
</feature>
<comment type="caution">
    <text evidence="6">The sequence shown here is derived from an EMBL/GenBank/DDBJ whole genome shotgun (WGS) entry which is preliminary data.</text>
</comment>
<keyword evidence="4 5" id="KW-0472">Membrane</keyword>
<evidence type="ECO:0000256" key="2">
    <source>
        <dbReference type="ARBA" id="ARBA00022692"/>
    </source>
</evidence>
<feature type="transmembrane region" description="Helical" evidence="5">
    <location>
        <begin position="29"/>
        <end position="51"/>
    </location>
</feature>
<feature type="transmembrane region" description="Helical" evidence="5">
    <location>
        <begin position="118"/>
        <end position="140"/>
    </location>
</feature>
<evidence type="ECO:0008006" key="8">
    <source>
        <dbReference type="Google" id="ProtNLM"/>
    </source>
</evidence>
<feature type="transmembrane region" description="Helical" evidence="5">
    <location>
        <begin position="58"/>
        <end position="77"/>
    </location>
</feature>
<dbReference type="OMA" id="GRTHSWV"/>
<dbReference type="InterPro" id="IPR011701">
    <property type="entry name" value="MFS"/>
</dbReference>
<proteinExistence type="predicted"/>
<dbReference type="GO" id="GO:0022857">
    <property type="term" value="F:transmembrane transporter activity"/>
    <property type="evidence" value="ECO:0007669"/>
    <property type="project" value="InterPro"/>
</dbReference>
<dbReference type="OrthoDB" id="3936150at2759"/>
<keyword evidence="2 5" id="KW-0812">Transmembrane</keyword>
<evidence type="ECO:0000313" key="6">
    <source>
        <dbReference type="EMBL" id="GCB66698.1"/>
    </source>
</evidence>
<keyword evidence="3 5" id="KW-1133">Transmembrane helix</keyword>
<evidence type="ECO:0000256" key="1">
    <source>
        <dbReference type="ARBA" id="ARBA00004141"/>
    </source>
</evidence>
<comment type="subcellular location">
    <subcellularLocation>
        <location evidence="1">Membrane</location>
        <topology evidence="1">Multi-pass membrane protein</topology>
    </subcellularLocation>
</comment>
<evidence type="ECO:0000313" key="7">
    <source>
        <dbReference type="Proteomes" id="UP000288216"/>
    </source>
</evidence>
<dbReference type="InterPro" id="IPR036259">
    <property type="entry name" value="MFS_trans_sf"/>
</dbReference>
<reference evidence="6 7" key="1">
    <citation type="journal article" date="2018" name="Nat. Ecol. Evol.">
        <title>Shark genomes provide insights into elasmobranch evolution and the origin of vertebrates.</title>
        <authorList>
            <person name="Hara Y"/>
            <person name="Yamaguchi K"/>
            <person name="Onimaru K"/>
            <person name="Kadota M"/>
            <person name="Koyanagi M"/>
            <person name="Keeley SD"/>
            <person name="Tatsumi K"/>
            <person name="Tanaka K"/>
            <person name="Motone F"/>
            <person name="Kageyama Y"/>
            <person name="Nozu R"/>
            <person name="Adachi N"/>
            <person name="Nishimura O"/>
            <person name="Nakagawa R"/>
            <person name="Tanegashima C"/>
            <person name="Kiyatake I"/>
            <person name="Matsumoto R"/>
            <person name="Murakumo K"/>
            <person name="Nishida K"/>
            <person name="Terakita A"/>
            <person name="Kuratani S"/>
            <person name="Sato K"/>
            <person name="Hyodo S Kuraku.S."/>
        </authorList>
    </citation>
    <scope>NUCLEOTIDE SEQUENCE [LARGE SCALE GENOMIC DNA]</scope>
</reference>
<name>A0A401P0P3_SCYTO</name>
<evidence type="ECO:0000256" key="4">
    <source>
        <dbReference type="ARBA" id="ARBA00023136"/>
    </source>
</evidence>
<gene>
    <name evidence="6" type="ORF">scyTo_0007919</name>
</gene>
<dbReference type="SUPFAM" id="SSF103473">
    <property type="entry name" value="MFS general substrate transporter"/>
    <property type="match status" value="1"/>
</dbReference>
<dbReference type="Pfam" id="PF07690">
    <property type="entry name" value="MFS_1"/>
    <property type="match status" value="1"/>
</dbReference>
<dbReference type="STRING" id="75743.A0A401P0P3"/>
<dbReference type="AlphaFoldDB" id="A0A401P0P3"/>
<sequence length="215" mass="23231">MGILNQTKMIASVGYYGLSFNTPNMHGDPYVNCFICAAAEMAAYVITWILLRTSPRRISIACIVGCSGVVLLLTQIIPPSHYVLTVIMAMVGKFGYSAVWSMIFVFSAELYPTVVRSMGIAACSMASMIATIISPYIAYLGTHNKILPFVLMGSLSIVAGMLCLVLPETYGQPLPQTIGQVKPIICCATTRDDILVAEKDNVEDEQCLDSRKGAA</sequence>
<dbReference type="Proteomes" id="UP000288216">
    <property type="component" value="Unassembled WGS sequence"/>
</dbReference>
<evidence type="ECO:0000256" key="5">
    <source>
        <dbReference type="SAM" id="Phobius"/>
    </source>
</evidence>
<protein>
    <recommendedName>
        <fullName evidence="8">Major facilitator superfamily (MFS) profile domain-containing protein</fullName>
    </recommendedName>
</protein>
<organism evidence="6 7">
    <name type="scientific">Scyliorhinus torazame</name>
    <name type="common">Cloudy catshark</name>
    <name type="synonym">Catulus torazame</name>
    <dbReference type="NCBI Taxonomy" id="75743"/>
    <lineage>
        <taxon>Eukaryota</taxon>
        <taxon>Metazoa</taxon>
        <taxon>Chordata</taxon>
        <taxon>Craniata</taxon>
        <taxon>Vertebrata</taxon>
        <taxon>Chondrichthyes</taxon>
        <taxon>Elasmobranchii</taxon>
        <taxon>Galeomorphii</taxon>
        <taxon>Galeoidea</taxon>
        <taxon>Carcharhiniformes</taxon>
        <taxon>Scyliorhinidae</taxon>
        <taxon>Scyliorhinus</taxon>
    </lineage>
</organism>
<accession>A0A401P0P3</accession>
<feature type="transmembrane region" description="Helical" evidence="5">
    <location>
        <begin position="146"/>
        <end position="166"/>
    </location>
</feature>
<evidence type="ECO:0000256" key="3">
    <source>
        <dbReference type="ARBA" id="ARBA00022989"/>
    </source>
</evidence>